<feature type="signal peptide" evidence="7">
    <location>
        <begin position="1"/>
        <end position="23"/>
    </location>
</feature>
<evidence type="ECO:0000256" key="4">
    <source>
        <dbReference type="ARBA" id="ARBA00022989"/>
    </source>
</evidence>
<keyword evidence="7" id="KW-0732">Signal</keyword>
<dbReference type="AlphaFoldDB" id="A0A6P4Y9Z8"/>
<feature type="transmembrane region" description="Helical" evidence="6">
    <location>
        <begin position="239"/>
        <end position="257"/>
    </location>
</feature>
<protein>
    <submittedName>
        <fullName evidence="9">Serine incorporator 1-like isoform X1</fullName>
    </submittedName>
</protein>
<keyword evidence="8" id="KW-1185">Reference proteome</keyword>
<dbReference type="KEGG" id="bbel:109466037"/>
<dbReference type="GeneID" id="109466037"/>
<keyword evidence="5 6" id="KW-0472">Membrane</keyword>
<dbReference type="Pfam" id="PF03348">
    <property type="entry name" value="Serinc"/>
    <property type="match status" value="1"/>
</dbReference>
<dbReference type="GO" id="GO:0016020">
    <property type="term" value="C:membrane"/>
    <property type="evidence" value="ECO:0007669"/>
    <property type="project" value="UniProtKB-SubCell"/>
</dbReference>
<dbReference type="PANTHER" id="PTHR10383:SF48">
    <property type="entry name" value="SERINE INCORPORATOR 1-LIKE"/>
    <property type="match status" value="1"/>
</dbReference>
<dbReference type="Proteomes" id="UP000515135">
    <property type="component" value="Unplaced"/>
</dbReference>
<evidence type="ECO:0000313" key="9">
    <source>
        <dbReference type="RefSeq" id="XP_019619129.1"/>
    </source>
</evidence>
<feature type="transmembrane region" description="Helical" evidence="6">
    <location>
        <begin position="162"/>
        <end position="182"/>
    </location>
</feature>
<dbReference type="PANTHER" id="PTHR10383">
    <property type="entry name" value="SERINE INCORPORATOR"/>
    <property type="match status" value="1"/>
</dbReference>
<evidence type="ECO:0000256" key="5">
    <source>
        <dbReference type="ARBA" id="ARBA00023136"/>
    </source>
</evidence>
<evidence type="ECO:0000256" key="6">
    <source>
        <dbReference type="SAM" id="Phobius"/>
    </source>
</evidence>
<dbReference type="InterPro" id="IPR005016">
    <property type="entry name" value="TDE1/TMS"/>
</dbReference>
<gene>
    <name evidence="9" type="primary">LOC109466037</name>
</gene>
<keyword evidence="4 6" id="KW-1133">Transmembrane helix</keyword>
<evidence type="ECO:0000256" key="2">
    <source>
        <dbReference type="ARBA" id="ARBA00006665"/>
    </source>
</evidence>
<name>A0A6P4Y9Z8_BRABE</name>
<feature type="transmembrane region" description="Helical" evidence="6">
    <location>
        <begin position="130"/>
        <end position="150"/>
    </location>
</feature>
<organism evidence="8 9">
    <name type="scientific">Branchiostoma belcheri</name>
    <name type="common">Amphioxus</name>
    <dbReference type="NCBI Taxonomy" id="7741"/>
    <lineage>
        <taxon>Eukaryota</taxon>
        <taxon>Metazoa</taxon>
        <taxon>Chordata</taxon>
        <taxon>Cephalochordata</taxon>
        <taxon>Leptocardii</taxon>
        <taxon>Amphioxiformes</taxon>
        <taxon>Branchiostomatidae</taxon>
        <taxon>Branchiostoma</taxon>
    </lineage>
</organism>
<keyword evidence="3 6" id="KW-0812">Transmembrane</keyword>
<feature type="transmembrane region" description="Helical" evidence="6">
    <location>
        <begin position="202"/>
        <end position="227"/>
    </location>
</feature>
<evidence type="ECO:0000256" key="7">
    <source>
        <dbReference type="SAM" id="SignalP"/>
    </source>
</evidence>
<reference evidence="9" key="1">
    <citation type="submission" date="2025-08" db="UniProtKB">
        <authorList>
            <consortium name="RefSeq"/>
        </authorList>
    </citation>
    <scope>IDENTIFICATION</scope>
    <source>
        <tissue evidence="9">Gonad</tissue>
    </source>
</reference>
<feature type="transmembrane region" description="Helical" evidence="6">
    <location>
        <begin position="42"/>
        <end position="59"/>
    </location>
</feature>
<dbReference type="RefSeq" id="XP_019619129.1">
    <property type="nucleotide sequence ID" value="XM_019763570.1"/>
</dbReference>
<feature type="transmembrane region" description="Helical" evidence="6">
    <location>
        <begin position="269"/>
        <end position="287"/>
    </location>
</feature>
<feature type="chain" id="PRO_5028066278" evidence="7">
    <location>
        <begin position="24"/>
        <end position="475"/>
    </location>
</feature>
<evidence type="ECO:0000256" key="3">
    <source>
        <dbReference type="ARBA" id="ARBA00022692"/>
    </source>
</evidence>
<feature type="transmembrane region" description="Helical" evidence="6">
    <location>
        <begin position="97"/>
        <end position="118"/>
    </location>
</feature>
<evidence type="ECO:0000256" key="1">
    <source>
        <dbReference type="ARBA" id="ARBA00004141"/>
    </source>
</evidence>
<feature type="transmembrane region" description="Helical" evidence="6">
    <location>
        <begin position="434"/>
        <end position="460"/>
    </location>
</feature>
<feature type="transmembrane region" description="Helical" evidence="6">
    <location>
        <begin position="401"/>
        <end position="422"/>
    </location>
</feature>
<accession>A0A6P4Y9Z8</accession>
<evidence type="ECO:0000313" key="8">
    <source>
        <dbReference type="Proteomes" id="UP000515135"/>
    </source>
</evidence>
<feature type="transmembrane region" description="Helical" evidence="6">
    <location>
        <begin position="328"/>
        <end position="347"/>
    </location>
</feature>
<dbReference type="OrthoDB" id="5963193at2759"/>
<proteinExistence type="inferred from homology"/>
<sequence length="475" mass="52130">MGAILSAGCCAAQLACCFGSAACSLCCACCPTVRSSTTTRIMYTFFLILGTAISCIMLSKAVEDRIQQSIPGFSELCDWFNLGPNCNISQLIGFMAVYRVCFSMAAFFFLLMILMINVKTSQDCRAGIHNGFWFFKLLIIVGICVGAFYIPNEQIFQQVWMYIGMVGAFLFILIQLILLVDFAHSWNSNWVNRAGDESCSCWYVALMICTLFFYAVTLGAFIVLVLFFTKPAGCELNKFFLALNLILCILISFISVLPPVQKASPRSGLLQASIISAYCMYLTYSALSSEPVSYHMGSVFNATLNATVEAQVEDGCVPSELVRSDNRIVSGVIGILIMFVMVVYASLRTSAQSDRLGVSTSSADAAEAGDAGCCGCCGGVEEDGGDEDGKKMVDNEQDGVVYSYSFFHFVFLLASLYIMMTLTNWYNPKSVRDVLAFGSTWAAVWVKVASAWICFALYLWTLIAPMCCPDREFPQ</sequence>
<comment type="subcellular location">
    <subcellularLocation>
        <location evidence="1">Membrane</location>
        <topology evidence="1">Multi-pass membrane protein</topology>
    </subcellularLocation>
</comment>
<comment type="similarity">
    <text evidence="2">Belongs to the TDE1 family.</text>
</comment>